<feature type="transmembrane region" description="Helical" evidence="1">
    <location>
        <begin position="31"/>
        <end position="56"/>
    </location>
</feature>
<reference evidence="2 3" key="1">
    <citation type="journal article" date="2019" name="Commun. Biol.">
        <title>The bagworm genome reveals a unique fibroin gene that provides high tensile strength.</title>
        <authorList>
            <person name="Kono N."/>
            <person name="Nakamura H."/>
            <person name="Ohtoshi R."/>
            <person name="Tomita M."/>
            <person name="Numata K."/>
            <person name="Arakawa K."/>
        </authorList>
    </citation>
    <scope>NUCLEOTIDE SEQUENCE [LARGE SCALE GENOMIC DNA]</scope>
</reference>
<proteinExistence type="predicted"/>
<evidence type="ECO:0000256" key="1">
    <source>
        <dbReference type="SAM" id="Phobius"/>
    </source>
</evidence>
<gene>
    <name evidence="2" type="ORF">EVAR_20965_1</name>
</gene>
<name>A0A4C1V721_EUMVA</name>
<protein>
    <recommendedName>
        <fullName evidence="4">Gustatory receptor</fullName>
    </recommendedName>
</protein>
<keyword evidence="1" id="KW-1133">Transmembrane helix</keyword>
<organism evidence="2 3">
    <name type="scientific">Eumeta variegata</name>
    <name type="common">Bagworm moth</name>
    <name type="synonym">Eumeta japonica</name>
    <dbReference type="NCBI Taxonomy" id="151549"/>
    <lineage>
        <taxon>Eukaryota</taxon>
        <taxon>Metazoa</taxon>
        <taxon>Ecdysozoa</taxon>
        <taxon>Arthropoda</taxon>
        <taxon>Hexapoda</taxon>
        <taxon>Insecta</taxon>
        <taxon>Pterygota</taxon>
        <taxon>Neoptera</taxon>
        <taxon>Endopterygota</taxon>
        <taxon>Lepidoptera</taxon>
        <taxon>Glossata</taxon>
        <taxon>Ditrysia</taxon>
        <taxon>Tineoidea</taxon>
        <taxon>Psychidae</taxon>
        <taxon>Oiketicinae</taxon>
        <taxon>Eumeta</taxon>
    </lineage>
</organism>
<dbReference type="AlphaFoldDB" id="A0A4C1V721"/>
<evidence type="ECO:0000313" key="2">
    <source>
        <dbReference type="EMBL" id="GBP33854.1"/>
    </source>
</evidence>
<dbReference type="OrthoDB" id="6366728at2759"/>
<keyword evidence="3" id="KW-1185">Reference proteome</keyword>
<dbReference type="Proteomes" id="UP000299102">
    <property type="component" value="Unassembled WGS sequence"/>
</dbReference>
<dbReference type="EMBL" id="BGZK01000280">
    <property type="protein sequence ID" value="GBP33854.1"/>
    <property type="molecule type" value="Genomic_DNA"/>
</dbReference>
<feature type="transmembrane region" description="Helical" evidence="1">
    <location>
        <begin position="111"/>
        <end position="133"/>
    </location>
</feature>
<keyword evidence="1" id="KW-0472">Membrane</keyword>
<accession>A0A4C1V721</accession>
<keyword evidence="1" id="KW-0812">Transmembrane</keyword>
<comment type="caution">
    <text evidence="2">The sequence shown here is derived from an EMBL/GenBank/DDBJ whole genome shotgun (WGS) entry which is preliminary data.</text>
</comment>
<feature type="transmembrane region" description="Helical" evidence="1">
    <location>
        <begin position="139"/>
        <end position="156"/>
    </location>
</feature>
<evidence type="ECO:0008006" key="4">
    <source>
        <dbReference type="Google" id="ProtNLM"/>
    </source>
</evidence>
<sequence length="175" mass="20813">MPLLSILLIHLTINSTREDTLTKIILVTFSFILPHMIQFVLIAYLYTLLLFVKYILRDISGIFLHMKKVTMRNFYQFEEKSFLFHLRNVKMSYMEVFEVTKDLNNTFEVPILITIIGCFHAIVSEAHIIYHGVIVEKMLHFHWIINCSMWIIWQMLKIHVLSRCGETLKLEVCFD</sequence>
<evidence type="ECO:0000313" key="3">
    <source>
        <dbReference type="Proteomes" id="UP000299102"/>
    </source>
</evidence>